<protein>
    <recommendedName>
        <fullName evidence="3">histidine kinase</fullName>
        <ecNumber evidence="3">2.7.13.3</ecNumber>
    </recommendedName>
</protein>
<dbReference type="SUPFAM" id="SSF55874">
    <property type="entry name" value="ATPase domain of HSP90 chaperone/DNA topoisomerase II/histidine kinase"/>
    <property type="match status" value="1"/>
</dbReference>
<dbReference type="SMART" id="SM00387">
    <property type="entry name" value="HATPase_c"/>
    <property type="match status" value="1"/>
</dbReference>
<dbReference type="eggNOG" id="COG4191">
    <property type="taxonomic scope" value="Bacteria"/>
</dbReference>
<evidence type="ECO:0000256" key="2">
    <source>
        <dbReference type="ARBA" id="ARBA00004651"/>
    </source>
</evidence>
<keyword evidence="14" id="KW-0175">Coiled coil</keyword>
<evidence type="ECO:0000256" key="1">
    <source>
        <dbReference type="ARBA" id="ARBA00000085"/>
    </source>
</evidence>
<keyword evidence="12" id="KW-0902">Two-component regulatory system</keyword>
<evidence type="ECO:0000256" key="10">
    <source>
        <dbReference type="ARBA" id="ARBA00022840"/>
    </source>
</evidence>
<dbReference type="PROSITE" id="PS50109">
    <property type="entry name" value="HIS_KIN"/>
    <property type="match status" value="1"/>
</dbReference>
<dbReference type="KEGG" id="glo:Glov_2590"/>
<evidence type="ECO:0000256" key="12">
    <source>
        <dbReference type="ARBA" id="ARBA00023012"/>
    </source>
</evidence>
<dbReference type="InterPro" id="IPR033480">
    <property type="entry name" value="sCache_2"/>
</dbReference>
<keyword evidence="11 15" id="KW-1133">Transmembrane helix</keyword>
<evidence type="ECO:0000256" key="6">
    <source>
        <dbReference type="ARBA" id="ARBA00022679"/>
    </source>
</evidence>
<reference evidence="17 18" key="1">
    <citation type="submission" date="2008-05" db="EMBL/GenBank/DDBJ databases">
        <title>Complete sequence of chromosome of Geobacter lovleyi SZ.</title>
        <authorList>
            <consortium name="US DOE Joint Genome Institute"/>
            <person name="Lucas S."/>
            <person name="Copeland A."/>
            <person name="Lapidus A."/>
            <person name="Glavina del Rio T."/>
            <person name="Dalin E."/>
            <person name="Tice H."/>
            <person name="Bruce D."/>
            <person name="Goodwin L."/>
            <person name="Pitluck S."/>
            <person name="Chertkov O."/>
            <person name="Meincke L."/>
            <person name="Brettin T."/>
            <person name="Detter J.C."/>
            <person name="Han C."/>
            <person name="Tapia R."/>
            <person name="Kuske C.R."/>
            <person name="Schmutz J."/>
            <person name="Larimer F."/>
            <person name="Land M."/>
            <person name="Hauser L."/>
            <person name="Kyrpides N."/>
            <person name="Mikhailova N."/>
            <person name="Sung Y."/>
            <person name="Fletcher K.E."/>
            <person name="Ritalahti K.M."/>
            <person name="Loeffler F.E."/>
            <person name="Richardson P."/>
        </authorList>
    </citation>
    <scope>NUCLEOTIDE SEQUENCE [LARGE SCALE GENOMIC DNA]</scope>
    <source>
        <strain evidence="18">ATCC BAA-1151 / DSM 17278 / SZ</strain>
    </source>
</reference>
<dbReference type="CDD" id="cd18774">
    <property type="entry name" value="PDC2_HK_sensor"/>
    <property type="match status" value="1"/>
</dbReference>
<dbReference type="InterPro" id="IPR036097">
    <property type="entry name" value="HisK_dim/P_sf"/>
</dbReference>
<evidence type="ECO:0000256" key="5">
    <source>
        <dbReference type="ARBA" id="ARBA00022553"/>
    </source>
</evidence>
<dbReference type="Gene3D" id="3.30.565.10">
    <property type="entry name" value="Histidine kinase-like ATPase, C-terminal domain"/>
    <property type="match status" value="1"/>
</dbReference>
<dbReference type="Gene3D" id="3.30.450.20">
    <property type="entry name" value="PAS domain"/>
    <property type="match status" value="2"/>
</dbReference>
<dbReference type="InterPro" id="IPR003594">
    <property type="entry name" value="HATPase_dom"/>
</dbReference>
<evidence type="ECO:0000256" key="13">
    <source>
        <dbReference type="ARBA" id="ARBA00023136"/>
    </source>
</evidence>
<dbReference type="PANTHER" id="PTHR43065:SF10">
    <property type="entry name" value="PEROXIDE STRESS-ACTIVATED HISTIDINE KINASE MAK3"/>
    <property type="match status" value="1"/>
</dbReference>
<keyword evidence="18" id="KW-1185">Reference proteome</keyword>
<dbReference type="EC" id="2.7.13.3" evidence="3"/>
<keyword evidence="6" id="KW-0808">Transferase</keyword>
<dbReference type="AlphaFoldDB" id="B3E6F6"/>
<dbReference type="OrthoDB" id="5341439at2"/>
<dbReference type="HOGENOM" id="CLU_000445_133_1_7"/>
<dbReference type="Pfam" id="PF08269">
    <property type="entry name" value="dCache_2"/>
    <property type="match status" value="1"/>
</dbReference>
<evidence type="ECO:0000313" key="18">
    <source>
        <dbReference type="Proteomes" id="UP000002420"/>
    </source>
</evidence>
<dbReference type="PRINTS" id="PR00344">
    <property type="entry name" value="BCTRLSENSOR"/>
</dbReference>
<dbReference type="SUPFAM" id="SSF47384">
    <property type="entry name" value="Homodimeric domain of signal transducing histidine kinase"/>
    <property type="match status" value="1"/>
</dbReference>
<proteinExistence type="predicted"/>
<evidence type="ECO:0000256" key="8">
    <source>
        <dbReference type="ARBA" id="ARBA00022741"/>
    </source>
</evidence>
<dbReference type="InterPro" id="IPR004358">
    <property type="entry name" value="Sig_transdc_His_kin-like_C"/>
</dbReference>
<feature type="coiled-coil region" evidence="14">
    <location>
        <begin position="419"/>
        <end position="467"/>
    </location>
</feature>
<dbReference type="EMBL" id="CP001089">
    <property type="protein sequence ID" value="ACD96303.1"/>
    <property type="molecule type" value="Genomic_DNA"/>
</dbReference>
<evidence type="ECO:0000256" key="7">
    <source>
        <dbReference type="ARBA" id="ARBA00022692"/>
    </source>
</evidence>
<evidence type="ECO:0000259" key="16">
    <source>
        <dbReference type="PROSITE" id="PS50109"/>
    </source>
</evidence>
<dbReference type="Gene3D" id="1.10.287.130">
    <property type="match status" value="1"/>
</dbReference>
<keyword evidence="9 17" id="KW-0418">Kinase</keyword>
<gene>
    <name evidence="17" type="ordered locus">Glov_2590</name>
</gene>
<dbReference type="CDD" id="cd00082">
    <property type="entry name" value="HisKA"/>
    <property type="match status" value="1"/>
</dbReference>
<dbReference type="RefSeq" id="WP_012470635.1">
    <property type="nucleotide sequence ID" value="NC_010814.1"/>
</dbReference>
<keyword evidence="13 15" id="KW-0472">Membrane</keyword>
<feature type="transmembrane region" description="Helical" evidence="15">
    <location>
        <begin position="345"/>
        <end position="363"/>
    </location>
</feature>
<evidence type="ECO:0000256" key="15">
    <source>
        <dbReference type="SAM" id="Phobius"/>
    </source>
</evidence>
<dbReference type="Pfam" id="PF02518">
    <property type="entry name" value="HATPase_c"/>
    <property type="match status" value="1"/>
</dbReference>
<keyword evidence="7 15" id="KW-0812">Transmembrane</keyword>
<name>B3E6F6_TRIL1</name>
<evidence type="ECO:0000313" key="17">
    <source>
        <dbReference type="EMBL" id="ACD96303.1"/>
    </source>
</evidence>
<dbReference type="InterPro" id="IPR004010">
    <property type="entry name" value="Double_Cache_2"/>
</dbReference>
<comment type="subcellular location">
    <subcellularLocation>
        <location evidence="2">Cell membrane</location>
        <topology evidence="2">Multi-pass membrane protein</topology>
    </subcellularLocation>
</comment>
<evidence type="ECO:0000256" key="9">
    <source>
        <dbReference type="ARBA" id="ARBA00022777"/>
    </source>
</evidence>
<dbReference type="eggNOG" id="COG4564">
    <property type="taxonomic scope" value="Bacteria"/>
</dbReference>
<evidence type="ECO:0000256" key="4">
    <source>
        <dbReference type="ARBA" id="ARBA00022475"/>
    </source>
</evidence>
<keyword evidence="10" id="KW-0067">ATP-binding</keyword>
<dbReference type="InterPro" id="IPR003661">
    <property type="entry name" value="HisK_dim/P_dom"/>
</dbReference>
<dbReference type="SMART" id="SM01049">
    <property type="entry name" value="Cache_2"/>
    <property type="match status" value="2"/>
</dbReference>
<dbReference type="PANTHER" id="PTHR43065">
    <property type="entry name" value="SENSOR HISTIDINE KINASE"/>
    <property type="match status" value="1"/>
</dbReference>
<dbReference type="InterPro" id="IPR036890">
    <property type="entry name" value="HATPase_C_sf"/>
</dbReference>
<sequence length="701" mass="79467">MDRKVTTLPRTLLVNMVMIVTVAVGLFVLLSLYFEGSRFEQERHELDRNMLEPRKQELKRQVDSAIEYLEYRRSRLEEQAQDDIRQRVEEAHAVATHIVARYRGEKSPEELQDLVREALRPIRYAGGKGYYFATGLDGTEQLFADRPSLEGKNLLRMQDTEGRYVIRDMIRLARTKGAGFYRYTWTKPDQPGKHFRKISYLKKFAPFNWFIGTGLYLDDVEQQVKTDVAGYLENIRLGKDGYIFAGQWDGYTIAGPAKGKNMLSTTDAEGNPVVERLIQLAKSGGGYVTYRMPDLSGVRQGAKMSYVRGVKDWQWYVGAGIYVEDVESSVRQAHHEMVTRMVKTVLLLVLILALFVAFAFRVAQRAAARTQVALDHFHRFFEQAATGSAYLAPESLPFEELQSIACSANQMVEERRRIEEELHQQAVLLEQEVAERQEAQESLAGSKRELEAINATLNERIAAEVAENIEKNRIMIHQGRLAAMGEMISSIAHQWRQPLNNLGIMLQSIRFDHDLQELDQETLDQHVATGMEMIMYMSKTIDDFRNFFMPEREPQSFDLMGAVRSAVSLLKASFDSCGVQIIIRDEAAGSVDGFPREFAQAVLNILNNAKDACVQRQVAHPCVEIHARRRDGHALITISDNAGGIPAEIIDRIFDPYFTTKPKTQGTGLGLYMAKMIIEKNMGGQLTVSNTATGAEFRIQL</sequence>
<dbReference type="GO" id="GO:0000155">
    <property type="term" value="F:phosphorelay sensor kinase activity"/>
    <property type="evidence" value="ECO:0007669"/>
    <property type="project" value="InterPro"/>
</dbReference>
<evidence type="ECO:0000256" key="3">
    <source>
        <dbReference type="ARBA" id="ARBA00012438"/>
    </source>
</evidence>
<feature type="transmembrane region" description="Helical" evidence="15">
    <location>
        <begin position="12"/>
        <end position="34"/>
    </location>
</feature>
<comment type="catalytic activity">
    <reaction evidence="1">
        <text>ATP + protein L-histidine = ADP + protein N-phospho-L-histidine.</text>
        <dbReference type="EC" id="2.7.13.3"/>
    </reaction>
</comment>
<evidence type="ECO:0000256" key="11">
    <source>
        <dbReference type="ARBA" id="ARBA00022989"/>
    </source>
</evidence>
<evidence type="ECO:0000256" key="14">
    <source>
        <dbReference type="SAM" id="Coils"/>
    </source>
</evidence>
<dbReference type="STRING" id="398767.Glov_2590"/>
<dbReference type="InterPro" id="IPR005467">
    <property type="entry name" value="His_kinase_dom"/>
</dbReference>
<keyword evidence="8" id="KW-0547">Nucleotide-binding</keyword>
<organism evidence="17 18">
    <name type="scientific">Trichlorobacter lovleyi (strain ATCC BAA-1151 / DSM 17278 / SZ)</name>
    <name type="common">Geobacter lovleyi</name>
    <dbReference type="NCBI Taxonomy" id="398767"/>
    <lineage>
        <taxon>Bacteria</taxon>
        <taxon>Pseudomonadati</taxon>
        <taxon>Thermodesulfobacteriota</taxon>
        <taxon>Desulfuromonadia</taxon>
        <taxon>Geobacterales</taxon>
        <taxon>Geobacteraceae</taxon>
        <taxon>Trichlorobacter</taxon>
    </lineage>
</organism>
<keyword evidence="5" id="KW-0597">Phosphoprotein</keyword>
<dbReference type="GO" id="GO:0005524">
    <property type="term" value="F:ATP binding"/>
    <property type="evidence" value="ECO:0007669"/>
    <property type="project" value="UniProtKB-KW"/>
</dbReference>
<feature type="domain" description="Histidine kinase" evidence="16">
    <location>
        <begin position="490"/>
        <end position="701"/>
    </location>
</feature>
<accession>B3E6F6</accession>
<dbReference type="Proteomes" id="UP000002420">
    <property type="component" value="Chromosome"/>
</dbReference>
<keyword evidence="4" id="KW-1003">Cell membrane</keyword>
<dbReference type="GO" id="GO:0005886">
    <property type="term" value="C:plasma membrane"/>
    <property type="evidence" value="ECO:0007669"/>
    <property type="project" value="UniProtKB-SubCell"/>
</dbReference>